<proteinExistence type="predicted"/>
<gene>
    <name evidence="1" type="ORF">Pcinc_019701</name>
</gene>
<keyword evidence="2" id="KW-1185">Reference proteome</keyword>
<reference evidence="1" key="1">
    <citation type="submission" date="2023-10" db="EMBL/GenBank/DDBJ databases">
        <title>Genome assemblies of two species of porcelain crab, Petrolisthes cinctipes and Petrolisthes manimaculis (Anomura: Porcellanidae).</title>
        <authorList>
            <person name="Angst P."/>
        </authorList>
    </citation>
    <scope>NUCLEOTIDE SEQUENCE</scope>
    <source>
        <strain evidence="1">PB745_01</strain>
        <tissue evidence="1">Gill</tissue>
    </source>
</reference>
<organism evidence="1 2">
    <name type="scientific">Petrolisthes cinctipes</name>
    <name type="common">Flat porcelain crab</name>
    <dbReference type="NCBI Taxonomy" id="88211"/>
    <lineage>
        <taxon>Eukaryota</taxon>
        <taxon>Metazoa</taxon>
        <taxon>Ecdysozoa</taxon>
        <taxon>Arthropoda</taxon>
        <taxon>Crustacea</taxon>
        <taxon>Multicrustacea</taxon>
        <taxon>Malacostraca</taxon>
        <taxon>Eumalacostraca</taxon>
        <taxon>Eucarida</taxon>
        <taxon>Decapoda</taxon>
        <taxon>Pleocyemata</taxon>
        <taxon>Anomura</taxon>
        <taxon>Galatheoidea</taxon>
        <taxon>Porcellanidae</taxon>
        <taxon>Petrolisthes</taxon>
    </lineage>
</organism>
<dbReference type="Proteomes" id="UP001286313">
    <property type="component" value="Unassembled WGS sequence"/>
</dbReference>
<dbReference type="EMBL" id="JAWQEG010001968">
    <property type="protein sequence ID" value="KAK3875417.1"/>
    <property type="molecule type" value="Genomic_DNA"/>
</dbReference>
<sequence>MQSLVCQHFPLDGTSLPYVIISIFLGIHWQVSLPPLHVIPSHSHARWPPSPAECLHCTIPLPSLLLQSSPFSAQTVHHGLFIPLPMMCDSLLSHPKASSLLQELYSLFMNNLDCHSSETPVYTDGAGFTVVFPD</sequence>
<dbReference type="AlphaFoldDB" id="A0AAE1FLK9"/>
<name>A0AAE1FLK9_PETCI</name>
<comment type="caution">
    <text evidence="1">The sequence shown here is derived from an EMBL/GenBank/DDBJ whole genome shotgun (WGS) entry which is preliminary data.</text>
</comment>
<protein>
    <submittedName>
        <fullName evidence="1">Uncharacterized protein</fullName>
    </submittedName>
</protein>
<evidence type="ECO:0000313" key="1">
    <source>
        <dbReference type="EMBL" id="KAK3875417.1"/>
    </source>
</evidence>
<accession>A0AAE1FLK9</accession>
<evidence type="ECO:0000313" key="2">
    <source>
        <dbReference type="Proteomes" id="UP001286313"/>
    </source>
</evidence>